<evidence type="ECO:0000313" key="3">
    <source>
        <dbReference type="EMBL" id="MEQ3551481.1"/>
    </source>
</evidence>
<evidence type="ECO:0000313" key="4">
    <source>
        <dbReference type="Proteomes" id="UP001494902"/>
    </source>
</evidence>
<dbReference type="EMBL" id="JBEDNQ010000005">
    <property type="protein sequence ID" value="MEQ3551481.1"/>
    <property type="molecule type" value="Genomic_DNA"/>
</dbReference>
<keyword evidence="4" id="KW-1185">Reference proteome</keyword>
<evidence type="ECO:0000256" key="1">
    <source>
        <dbReference type="SAM" id="MobiDB-lite"/>
    </source>
</evidence>
<gene>
    <name evidence="3" type="ORF">WIS52_13490</name>
</gene>
<keyword evidence="2" id="KW-1133">Transmembrane helix</keyword>
<keyword evidence="2" id="KW-0812">Transmembrane</keyword>
<evidence type="ECO:0008006" key="5">
    <source>
        <dbReference type="Google" id="ProtNLM"/>
    </source>
</evidence>
<name>A0ABV1KBE6_9PSEU</name>
<accession>A0ABV1KBE6</accession>
<reference evidence="3 4" key="1">
    <citation type="submission" date="2024-03" db="EMBL/GenBank/DDBJ databases">
        <title>Draft genome sequence of Pseudonocardia nematodicida JCM 31783.</title>
        <authorList>
            <person name="Butdee W."/>
            <person name="Duangmal K."/>
        </authorList>
    </citation>
    <scope>NUCLEOTIDE SEQUENCE [LARGE SCALE GENOMIC DNA]</scope>
    <source>
        <strain evidence="3 4">JCM 31783</strain>
    </source>
</reference>
<sequence>MNRPRRVAVSAPPGSGPRARPLPARPTPDTLLEPGRAAQARAVRRAQLRRAGWTLACGAVLLLGVPVLFWLAPGLTLTRALGLPVGWMVVAFAPYPLLALLAWWHLRAAERLERPDGPGGTENGTDHR</sequence>
<organism evidence="3 4">
    <name type="scientific">Pseudonocardia nematodicida</name>
    <dbReference type="NCBI Taxonomy" id="1206997"/>
    <lineage>
        <taxon>Bacteria</taxon>
        <taxon>Bacillati</taxon>
        <taxon>Actinomycetota</taxon>
        <taxon>Actinomycetes</taxon>
        <taxon>Pseudonocardiales</taxon>
        <taxon>Pseudonocardiaceae</taxon>
        <taxon>Pseudonocardia</taxon>
    </lineage>
</organism>
<protein>
    <recommendedName>
        <fullName evidence="5">DUF485 domain-containing protein</fullName>
    </recommendedName>
</protein>
<evidence type="ECO:0000256" key="2">
    <source>
        <dbReference type="SAM" id="Phobius"/>
    </source>
</evidence>
<feature type="region of interest" description="Disordered" evidence="1">
    <location>
        <begin position="1"/>
        <end position="32"/>
    </location>
</feature>
<comment type="caution">
    <text evidence="3">The sequence shown here is derived from an EMBL/GenBank/DDBJ whole genome shotgun (WGS) entry which is preliminary data.</text>
</comment>
<keyword evidence="2" id="KW-0472">Membrane</keyword>
<dbReference type="Proteomes" id="UP001494902">
    <property type="component" value="Unassembled WGS sequence"/>
</dbReference>
<dbReference type="RefSeq" id="WP_349298559.1">
    <property type="nucleotide sequence ID" value="NZ_JBEDNQ010000005.1"/>
</dbReference>
<feature type="compositionally biased region" description="Low complexity" evidence="1">
    <location>
        <begin position="10"/>
        <end position="32"/>
    </location>
</feature>
<proteinExistence type="predicted"/>
<feature type="transmembrane region" description="Helical" evidence="2">
    <location>
        <begin position="51"/>
        <end position="72"/>
    </location>
</feature>
<feature type="transmembrane region" description="Helical" evidence="2">
    <location>
        <begin position="84"/>
        <end position="104"/>
    </location>
</feature>